<evidence type="ECO:0000256" key="2">
    <source>
        <dbReference type="ARBA" id="ARBA00022676"/>
    </source>
</evidence>
<reference evidence="5 6" key="1">
    <citation type="journal article" date="2018" name="Front. Plant Sci.">
        <title>Red Clover (Trifolium pratense) and Zigzag Clover (T. medium) - A Picture of Genomic Similarities and Differences.</title>
        <authorList>
            <person name="Dluhosova J."/>
            <person name="Istvanek J."/>
            <person name="Nedelnik J."/>
            <person name="Repkova J."/>
        </authorList>
    </citation>
    <scope>NUCLEOTIDE SEQUENCE [LARGE SCALE GENOMIC DNA]</scope>
    <source>
        <strain evidence="6">cv. 10/8</strain>
        <tissue evidence="5">Leaf</tissue>
    </source>
</reference>
<accession>A0A392R626</accession>
<dbReference type="GO" id="GO:0035251">
    <property type="term" value="F:UDP-glucosyltransferase activity"/>
    <property type="evidence" value="ECO:0007669"/>
    <property type="project" value="UniProtKB-ARBA"/>
</dbReference>
<feature type="non-terminal residue" evidence="5">
    <location>
        <position position="144"/>
    </location>
</feature>
<dbReference type="InterPro" id="IPR002213">
    <property type="entry name" value="UDP_glucos_trans"/>
</dbReference>
<dbReference type="PANTHER" id="PTHR48047">
    <property type="entry name" value="GLYCOSYLTRANSFERASE"/>
    <property type="match status" value="1"/>
</dbReference>
<dbReference type="AlphaFoldDB" id="A0A392R626"/>
<evidence type="ECO:0000256" key="1">
    <source>
        <dbReference type="ARBA" id="ARBA00009995"/>
    </source>
</evidence>
<dbReference type="EMBL" id="LXQA010192309">
    <property type="protein sequence ID" value="MCI32051.1"/>
    <property type="molecule type" value="Genomic_DNA"/>
</dbReference>
<keyword evidence="3 4" id="KW-0808">Transferase</keyword>
<dbReference type="Gene3D" id="3.40.50.2000">
    <property type="entry name" value="Glycogen Phosphorylase B"/>
    <property type="match status" value="1"/>
</dbReference>
<name>A0A392R626_9FABA</name>
<dbReference type="CDD" id="cd03784">
    <property type="entry name" value="GT1_Gtf-like"/>
    <property type="match status" value="1"/>
</dbReference>
<dbReference type="FunFam" id="3.40.50.2000:FF:000431">
    <property type="entry name" value="UDP-glycosyltransferase 90A1"/>
    <property type="match status" value="1"/>
</dbReference>
<keyword evidence="2 4" id="KW-0328">Glycosyltransferase</keyword>
<dbReference type="InterPro" id="IPR035595">
    <property type="entry name" value="UDP_glycos_trans_CS"/>
</dbReference>
<dbReference type="PROSITE" id="PS00375">
    <property type="entry name" value="UDPGT"/>
    <property type="match status" value="1"/>
</dbReference>
<evidence type="ECO:0000256" key="3">
    <source>
        <dbReference type="ARBA" id="ARBA00022679"/>
    </source>
</evidence>
<dbReference type="SUPFAM" id="SSF53756">
    <property type="entry name" value="UDP-Glycosyltransferase/glycogen phosphorylase"/>
    <property type="match status" value="1"/>
</dbReference>
<comment type="caution">
    <text evidence="5">The sequence shown here is derived from an EMBL/GenBank/DDBJ whole genome shotgun (WGS) entry which is preliminary data.</text>
</comment>
<keyword evidence="6" id="KW-1185">Reference proteome</keyword>
<dbReference type="PANTHER" id="PTHR48047:SF45">
    <property type="entry name" value="SCOPOLETIN GLUCOSYLTRANSFERASE-LIKE"/>
    <property type="match status" value="1"/>
</dbReference>
<dbReference type="Proteomes" id="UP000265520">
    <property type="component" value="Unassembled WGS sequence"/>
</dbReference>
<comment type="similarity">
    <text evidence="1 4">Belongs to the UDP-glycosyltransferase family.</text>
</comment>
<evidence type="ECO:0000313" key="6">
    <source>
        <dbReference type="Proteomes" id="UP000265520"/>
    </source>
</evidence>
<organism evidence="5 6">
    <name type="scientific">Trifolium medium</name>
    <dbReference type="NCBI Taxonomy" id="97028"/>
    <lineage>
        <taxon>Eukaryota</taxon>
        <taxon>Viridiplantae</taxon>
        <taxon>Streptophyta</taxon>
        <taxon>Embryophyta</taxon>
        <taxon>Tracheophyta</taxon>
        <taxon>Spermatophyta</taxon>
        <taxon>Magnoliopsida</taxon>
        <taxon>eudicotyledons</taxon>
        <taxon>Gunneridae</taxon>
        <taxon>Pentapetalae</taxon>
        <taxon>rosids</taxon>
        <taxon>fabids</taxon>
        <taxon>Fabales</taxon>
        <taxon>Fabaceae</taxon>
        <taxon>Papilionoideae</taxon>
        <taxon>50 kb inversion clade</taxon>
        <taxon>NPAAA clade</taxon>
        <taxon>Hologalegina</taxon>
        <taxon>IRL clade</taxon>
        <taxon>Trifolieae</taxon>
        <taxon>Trifolium</taxon>
    </lineage>
</organism>
<sequence length="144" mass="16068">MEGKGLIIRGWSPQALILEHEATGAFVTHCGWNSILEGITARVPMVTWPVAAEQFYNEKLVNEVLKIGVPVGVKKWVGLEGDSVEWNKVEKAVKRIMEGEEAEEMKKNVKVLSELAKRVLEEGGSSYSDLNVLIEELSLLRHIN</sequence>
<dbReference type="Pfam" id="PF00201">
    <property type="entry name" value="UDPGT"/>
    <property type="match status" value="1"/>
</dbReference>
<protein>
    <submittedName>
        <fullName evidence="5">Scopoletin glucosyltransferase-like</fullName>
    </submittedName>
</protein>
<evidence type="ECO:0000256" key="4">
    <source>
        <dbReference type="RuleBase" id="RU003718"/>
    </source>
</evidence>
<proteinExistence type="inferred from homology"/>
<evidence type="ECO:0000313" key="5">
    <source>
        <dbReference type="EMBL" id="MCI32051.1"/>
    </source>
</evidence>